<proteinExistence type="predicted"/>
<dbReference type="RefSeq" id="WP_254179570.1">
    <property type="nucleotide sequence ID" value="NZ_JANARS010000001.1"/>
</dbReference>
<name>A0ABT1KSM9_9ACTN</name>
<evidence type="ECO:0000313" key="1">
    <source>
        <dbReference type="EMBL" id="MCP3420326.1"/>
    </source>
</evidence>
<gene>
    <name evidence="1" type="ORF">NCI01_00815</name>
</gene>
<sequence length="100" mass="10863">MLDASRAAARSAAHQEGMNDFASDTNARLLTACTVAVDVVRLHALIDRAEAPTPSAEVMTERVTRATPEGARPLAQTYAVAFDRYCRRLRGLVDQYSAPD</sequence>
<protein>
    <submittedName>
        <fullName evidence="1">Uncharacterized protein</fullName>
    </submittedName>
</protein>
<reference evidence="1 2" key="1">
    <citation type="submission" date="2022-06" db="EMBL/GenBank/DDBJ databases">
        <authorList>
            <person name="So Y."/>
        </authorList>
    </citation>
    <scope>NUCLEOTIDE SEQUENCE [LARGE SCALE GENOMIC DNA]</scope>
    <source>
        <strain evidence="1 2">STR3</strain>
    </source>
</reference>
<dbReference type="EMBL" id="JANARS010000001">
    <property type="protein sequence ID" value="MCP3420326.1"/>
    <property type="molecule type" value="Genomic_DNA"/>
</dbReference>
<accession>A0ABT1KSM9</accession>
<organism evidence="1 2">
    <name type="scientific">Nocardioides pinisoli</name>
    <dbReference type="NCBI Taxonomy" id="2950279"/>
    <lineage>
        <taxon>Bacteria</taxon>
        <taxon>Bacillati</taxon>
        <taxon>Actinomycetota</taxon>
        <taxon>Actinomycetes</taxon>
        <taxon>Propionibacteriales</taxon>
        <taxon>Nocardioidaceae</taxon>
        <taxon>Nocardioides</taxon>
    </lineage>
</organism>
<comment type="caution">
    <text evidence="1">The sequence shown here is derived from an EMBL/GenBank/DDBJ whole genome shotgun (WGS) entry which is preliminary data.</text>
</comment>
<keyword evidence="2" id="KW-1185">Reference proteome</keyword>
<dbReference type="Proteomes" id="UP001204524">
    <property type="component" value="Unassembled WGS sequence"/>
</dbReference>
<evidence type="ECO:0000313" key="2">
    <source>
        <dbReference type="Proteomes" id="UP001204524"/>
    </source>
</evidence>